<dbReference type="RefSeq" id="WP_007927958.1">
    <property type="nucleotide sequence ID" value="NZ_ALWX01000046.1"/>
</dbReference>
<dbReference type="Proteomes" id="UP000288711">
    <property type="component" value="Unassembled WGS sequence"/>
</dbReference>
<gene>
    <name evidence="1" type="ORF">B277_10790</name>
    <name evidence="2" type="ORF">CWN80_12285</name>
</gene>
<reference evidence="1 3" key="2">
    <citation type="journal article" date="2012" name="J. Bacteriol.">
        <title>Genome Sequence of Janibacter hoylei MTCC8307, Isolated from the Stratospheric Air.</title>
        <authorList>
            <person name="Pawar S.P."/>
            <person name="Dhotre D.P."/>
            <person name="Shetty S.A."/>
            <person name="Chowdhury S.P."/>
            <person name="Chaudhari B.L."/>
            <person name="Shouche Y.S."/>
        </authorList>
    </citation>
    <scope>NUCLEOTIDE SEQUENCE [LARGE SCALE GENOMIC DNA]</scope>
    <source>
        <strain evidence="1 3">PVAS-1</strain>
    </source>
</reference>
<dbReference type="EMBL" id="ALWX01000046">
    <property type="protein sequence ID" value="EKA60837.1"/>
    <property type="molecule type" value="Genomic_DNA"/>
</dbReference>
<dbReference type="AlphaFoldDB" id="K1E627"/>
<keyword evidence="4" id="KW-1185">Reference proteome</keyword>
<proteinExistence type="predicted"/>
<dbReference type="EMBL" id="PIPF01000012">
    <property type="protein sequence ID" value="RWU82028.1"/>
    <property type="molecule type" value="Genomic_DNA"/>
</dbReference>
<organism evidence="1 3">
    <name type="scientific">Janibacter hoylei PVAS-1</name>
    <dbReference type="NCBI Taxonomy" id="1210046"/>
    <lineage>
        <taxon>Bacteria</taxon>
        <taxon>Bacillati</taxon>
        <taxon>Actinomycetota</taxon>
        <taxon>Actinomycetes</taxon>
        <taxon>Micrococcales</taxon>
        <taxon>Intrasporangiaceae</taxon>
        <taxon>Janibacter</taxon>
    </lineage>
</organism>
<evidence type="ECO:0000313" key="4">
    <source>
        <dbReference type="Proteomes" id="UP000288711"/>
    </source>
</evidence>
<evidence type="ECO:0000313" key="1">
    <source>
        <dbReference type="EMBL" id="EKA60837.1"/>
    </source>
</evidence>
<sequence>MGSVKKITALLVGALLASLFAGGLFRANYEWAEGTSTSDNWEWAKQSGNWEWADAGDNWEWAAPGSDSVSSQA</sequence>
<name>K1E627_9MICO</name>
<dbReference type="PATRIC" id="fig|1210046.3.peg.2070"/>
<evidence type="ECO:0000313" key="3">
    <source>
        <dbReference type="Proteomes" id="UP000004474"/>
    </source>
</evidence>
<dbReference type="Proteomes" id="UP000004474">
    <property type="component" value="Unassembled WGS sequence"/>
</dbReference>
<dbReference type="STRING" id="1210046.B277_10790"/>
<comment type="caution">
    <text evidence="1">The sequence shown here is derived from an EMBL/GenBank/DDBJ whole genome shotgun (WGS) entry which is preliminary data.</text>
</comment>
<reference evidence="2 4" key="1">
    <citation type="journal article" date="2009" name="Int. J. Syst. Evol. Microbiol.">
        <title>Janibacter hoylei sp. nov., Bacillus isronensis sp. nov. and Bacillus aryabhattai sp. nov., isolated from cryotubes used for collecting air from the upper atmosphere.</title>
        <authorList>
            <person name="Shivaji S."/>
            <person name="Chaturvedi P."/>
            <person name="Begum Z."/>
            <person name="Pindi P.K."/>
            <person name="Manorama R."/>
            <person name="Padmanaban D.A."/>
            <person name="Shouche Y.S."/>
            <person name="Pawar S."/>
            <person name="Vaishampayan P."/>
            <person name="Dutt C.B."/>
            <person name="Datta G.N."/>
            <person name="Manchanda R.K."/>
            <person name="Rao U.R."/>
            <person name="Bhargava P.M."/>
            <person name="Narlikar J.V."/>
        </authorList>
    </citation>
    <scope>NUCLEOTIDE SEQUENCE [LARGE SCALE GENOMIC DNA]</scope>
    <source>
        <strain evidence="2 4">PVAS-1</strain>
    </source>
</reference>
<accession>K1E627</accession>
<protein>
    <submittedName>
        <fullName evidence="1">Uncharacterized protein</fullName>
    </submittedName>
</protein>
<evidence type="ECO:0000313" key="2">
    <source>
        <dbReference type="EMBL" id="RWU82028.1"/>
    </source>
</evidence>
<reference evidence="2" key="3">
    <citation type="submission" date="2017-11" db="EMBL/GenBank/DDBJ databases">
        <authorList>
            <person name="Seuylemezian A."/>
            <person name="Cooper K."/>
            <person name="Vaishampayan P."/>
        </authorList>
    </citation>
    <scope>NUCLEOTIDE SEQUENCE</scope>
    <source>
        <strain evidence="2">PVAS-1</strain>
    </source>
</reference>